<organism evidence="1 2">
    <name type="scientific">Trichinella britovi</name>
    <name type="common">Parasitic roundworm</name>
    <dbReference type="NCBI Taxonomy" id="45882"/>
    <lineage>
        <taxon>Eukaryota</taxon>
        <taxon>Metazoa</taxon>
        <taxon>Ecdysozoa</taxon>
        <taxon>Nematoda</taxon>
        <taxon>Enoplea</taxon>
        <taxon>Dorylaimia</taxon>
        <taxon>Trichinellida</taxon>
        <taxon>Trichinellidae</taxon>
        <taxon>Trichinella</taxon>
    </lineage>
</organism>
<reference evidence="1 2" key="1">
    <citation type="submission" date="2015-01" db="EMBL/GenBank/DDBJ databases">
        <title>Evolution of Trichinella species and genotypes.</title>
        <authorList>
            <person name="Korhonen P.K."/>
            <person name="Edoardo P."/>
            <person name="Giuseppe L.R."/>
            <person name="Gasser R.B."/>
        </authorList>
    </citation>
    <scope>NUCLEOTIDE SEQUENCE [LARGE SCALE GENOMIC DNA]</scope>
    <source>
        <strain evidence="1">ISS120</strain>
    </source>
</reference>
<sequence length="141" mass="16106">MMFCRSFPETAFFYLKNPLAAQPCCSPAVPHASTLGKFKSGSQPRATCLLLRFPIKITTQNGSLNTIHPTIFVKSLSYEQQIASNEYDRHGLGKMAIKIMYKHKHECTSMGNIWSKYIEEWKRGPYEAVPMTKCLYENFEG</sequence>
<gene>
    <name evidence="1" type="ORF">T03_18043</name>
</gene>
<dbReference type="EMBL" id="JYDI01000028">
    <property type="protein sequence ID" value="KRY57751.1"/>
    <property type="molecule type" value="Genomic_DNA"/>
</dbReference>
<dbReference type="AlphaFoldDB" id="A0A0V1D8F5"/>
<name>A0A0V1D8F5_TRIBR</name>
<proteinExistence type="predicted"/>
<keyword evidence="2" id="KW-1185">Reference proteome</keyword>
<dbReference type="OrthoDB" id="10406570at2759"/>
<evidence type="ECO:0000313" key="1">
    <source>
        <dbReference type="EMBL" id="KRY57751.1"/>
    </source>
</evidence>
<dbReference type="Proteomes" id="UP000054653">
    <property type="component" value="Unassembled WGS sequence"/>
</dbReference>
<protein>
    <submittedName>
        <fullName evidence="1">Uncharacterized protein</fullName>
    </submittedName>
</protein>
<evidence type="ECO:0000313" key="2">
    <source>
        <dbReference type="Proteomes" id="UP000054653"/>
    </source>
</evidence>
<comment type="caution">
    <text evidence="1">The sequence shown here is derived from an EMBL/GenBank/DDBJ whole genome shotgun (WGS) entry which is preliminary data.</text>
</comment>
<accession>A0A0V1D8F5</accession>